<reference evidence="2 3" key="1">
    <citation type="submission" date="2020-07" db="EMBL/GenBank/DDBJ databases">
        <title>Sequencing the genomes of 1000 actinobacteria strains.</title>
        <authorList>
            <person name="Klenk H.-P."/>
        </authorList>
    </citation>
    <scope>NUCLEOTIDE SEQUENCE [LARGE SCALE GENOMIC DNA]</scope>
    <source>
        <strain evidence="2 3">DSM 24723</strain>
    </source>
</reference>
<feature type="domain" description="SGNH hydrolase-type esterase" evidence="1">
    <location>
        <begin position="14"/>
        <end position="188"/>
    </location>
</feature>
<dbReference type="PANTHER" id="PTHR43784">
    <property type="entry name" value="GDSL-LIKE LIPASE/ACYLHYDROLASE, PUTATIVE (AFU_ORTHOLOGUE AFUA_2G00820)-RELATED"/>
    <property type="match status" value="1"/>
</dbReference>
<dbReference type="PANTHER" id="PTHR43784:SF2">
    <property type="entry name" value="GDSL-LIKE LIPASE_ACYLHYDROLASE, PUTATIVE (AFU_ORTHOLOGUE AFUA_2G00820)-RELATED"/>
    <property type="match status" value="1"/>
</dbReference>
<proteinExistence type="predicted"/>
<dbReference type="Proteomes" id="UP000592181">
    <property type="component" value="Unassembled WGS sequence"/>
</dbReference>
<evidence type="ECO:0000313" key="2">
    <source>
        <dbReference type="EMBL" id="NYG36983.1"/>
    </source>
</evidence>
<dbReference type="AlphaFoldDB" id="A0A852X897"/>
<sequence length="262" mass="28344">MTGRTTHPWTRYVAVGDSFTEGMVDPDPARPDAYRGWADLLAAELAERTEAPFGYANLAIRGRKVDDVVGRQLDEALAMGPDLVSIVGGGNDILRPRVDLDRLAATLESAVARARAAGADVLMATPSNPAEAGLFRGLLGRHAIHSANVFSIAQRHAAHVLDLWGLESVRDWRMWGEDRIHLSTEGHHRVAQAALHALGQSTGDGWRDRLDPAPPLPARERAAKGAAWARTYAGPWVQRRVKGISSGDLRDAKRPEITPLGG</sequence>
<dbReference type="InterPro" id="IPR053140">
    <property type="entry name" value="GDSL_Rv0518-like"/>
</dbReference>
<dbReference type="Gene3D" id="3.40.50.1110">
    <property type="entry name" value="SGNH hydrolase"/>
    <property type="match status" value="1"/>
</dbReference>
<comment type="caution">
    <text evidence="2">The sequence shown here is derived from an EMBL/GenBank/DDBJ whole genome shotgun (WGS) entry which is preliminary data.</text>
</comment>
<dbReference type="InterPro" id="IPR036514">
    <property type="entry name" value="SGNH_hydro_sf"/>
</dbReference>
<dbReference type="RefSeq" id="WP_343037006.1">
    <property type="nucleotide sequence ID" value="NZ_JACBZX010000001.1"/>
</dbReference>
<keyword evidence="3" id="KW-1185">Reference proteome</keyword>
<dbReference type="SUPFAM" id="SSF52266">
    <property type="entry name" value="SGNH hydrolase"/>
    <property type="match status" value="1"/>
</dbReference>
<name>A0A852X897_9MICO</name>
<organism evidence="2 3">
    <name type="scientific">Janibacter alkaliphilus</name>
    <dbReference type="NCBI Taxonomy" id="1069963"/>
    <lineage>
        <taxon>Bacteria</taxon>
        <taxon>Bacillati</taxon>
        <taxon>Actinomycetota</taxon>
        <taxon>Actinomycetes</taxon>
        <taxon>Micrococcales</taxon>
        <taxon>Intrasporangiaceae</taxon>
        <taxon>Janibacter</taxon>
    </lineage>
</organism>
<evidence type="ECO:0000259" key="1">
    <source>
        <dbReference type="Pfam" id="PF13472"/>
    </source>
</evidence>
<dbReference type="CDD" id="cd01832">
    <property type="entry name" value="SGNH_hydrolase_like_1"/>
    <property type="match status" value="1"/>
</dbReference>
<accession>A0A852X897</accession>
<dbReference type="InterPro" id="IPR013830">
    <property type="entry name" value="SGNH_hydro"/>
</dbReference>
<evidence type="ECO:0000313" key="3">
    <source>
        <dbReference type="Proteomes" id="UP000592181"/>
    </source>
</evidence>
<protein>
    <submittedName>
        <fullName evidence="2">Lysophospholipase L1-like esterase</fullName>
    </submittedName>
</protein>
<dbReference type="Pfam" id="PF13472">
    <property type="entry name" value="Lipase_GDSL_2"/>
    <property type="match status" value="1"/>
</dbReference>
<gene>
    <name evidence="2" type="ORF">BJY28_001452</name>
</gene>
<dbReference type="EMBL" id="JACBZX010000001">
    <property type="protein sequence ID" value="NYG36983.1"/>
    <property type="molecule type" value="Genomic_DNA"/>
</dbReference>